<sequence length="68" mass="7465">MLVNDLKTHHLITKLKEQTTAIIKDNLVGLYLHGSLVLGGYNPQVSDIDFIVVINKTRSSTGTGFIPD</sequence>
<dbReference type="RefSeq" id="WP_425604662.1">
    <property type="nucleotide sequence ID" value="NZ_AP026803.1"/>
</dbReference>
<accession>A0ABM8BGM5</accession>
<gene>
    <name evidence="2" type="ORF">KIM322_06800</name>
</gene>
<name>A0ABM8BGM5_9LACO</name>
<evidence type="ECO:0000313" key="3">
    <source>
        <dbReference type="Proteomes" id="UP001321741"/>
    </source>
</evidence>
<feature type="domain" description="Polymerase nucleotidyl transferase" evidence="1">
    <location>
        <begin position="27"/>
        <end position="57"/>
    </location>
</feature>
<dbReference type="Gene3D" id="3.30.460.10">
    <property type="entry name" value="Beta Polymerase, domain 2"/>
    <property type="match status" value="1"/>
</dbReference>
<dbReference type="InterPro" id="IPR002934">
    <property type="entry name" value="Polymerase_NTP_transf_dom"/>
</dbReference>
<dbReference type="Proteomes" id="UP001321741">
    <property type="component" value="Chromosome"/>
</dbReference>
<protein>
    <recommendedName>
        <fullName evidence="1">Polymerase nucleotidyl transferase domain-containing protein</fullName>
    </recommendedName>
</protein>
<reference evidence="2 3" key="1">
    <citation type="journal article" date="2023" name="Microbiol. Spectr.">
        <title>Symbiosis of Carpenter Bees with Uncharacterized Lactic Acid Bacteria Showing NAD Auxotrophy.</title>
        <authorList>
            <person name="Kawasaki S."/>
            <person name="Ozawa K."/>
            <person name="Mori T."/>
            <person name="Yamamoto A."/>
            <person name="Ito M."/>
            <person name="Ohkuma M."/>
            <person name="Sakamoto M."/>
            <person name="Matsutani M."/>
        </authorList>
    </citation>
    <scope>NUCLEOTIDE SEQUENCE [LARGE SCALE GENOMIC DNA]</scope>
    <source>
        <strain evidence="2 3">Kim32-2</strain>
    </source>
</reference>
<proteinExistence type="predicted"/>
<dbReference type="EMBL" id="AP026803">
    <property type="protein sequence ID" value="BDR60419.1"/>
    <property type="molecule type" value="Genomic_DNA"/>
</dbReference>
<evidence type="ECO:0000313" key="2">
    <source>
        <dbReference type="EMBL" id="BDR60419.1"/>
    </source>
</evidence>
<organism evidence="2 3">
    <name type="scientific">Lactobacillus xylocopicola</name>
    <dbReference type="NCBI Taxonomy" id="2976676"/>
    <lineage>
        <taxon>Bacteria</taxon>
        <taxon>Bacillati</taxon>
        <taxon>Bacillota</taxon>
        <taxon>Bacilli</taxon>
        <taxon>Lactobacillales</taxon>
        <taxon>Lactobacillaceae</taxon>
        <taxon>Lactobacillus</taxon>
    </lineage>
</organism>
<dbReference type="SUPFAM" id="SSF81301">
    <property type="entry name" value="Nucleotidyltransferase"/>
    <property type="match status" value="1"/>
</dbReference>
<keyword evidence="3" id="KW-1185">Reference proteome</keyword>
<dbReference type="InterPro" id="IPR043519">
    <property type="entry name" value="NT_sf"/>
</dbReference>
<dbReference type="Pfam" id="PF01909">
    <property type="entry name" value="NTP_transf_2"/>
    <property type="match status" value="1"/>
</dbReference>
<evidence type="ECO:0000259" key="1">
    <source>
        <dbReference type="Pfam" id="PF01909"/>
    </source>
</evidence>